<feature type="non-terminal residue" evidence="1">
    <location>
        <position position="129"/>
    </location>
</feature>
<evidence type="ECO:0000313" key="1">
    <source>
        <dbReference type="EMBL" id="KAF9995722.1"/>
    </source>
</evidence>
<reference evidence="1" key="1">
    <citation type="journal article" date="2020" name="Fungal Divers.">
        <title>Resolving the Mortierellaceae phylogeny through synthesis of multi-gene phylogenetics and phylogenomics.</title>
        <authorList>
            <person name="Vandepol N."/>
            <person name="Liber J."/>
            <person name="Desiro A."/>
            <person name="Na H."/>
            <person name="Kennedy M."/>
            <person name="Barry K."/>
            <person name="Grigoriev I.V."/>
            <person name="Miller A.N."/>
            <person name="O'Donnell K."/>
            <person name="Stajich J.E."/>
            <person name="Bonito G."/>
        </authorList>
    </citation>
    <scope>NUCLEOTIDE SEQUENCE</scope>
    <source>
        <strain evidence="1">NRRL 2769</strain>
    </source>
</reference>
<accession>A0A9P6MEW2</accession>
<dbReference type="Proteomes" id="UP000703661">
    <property type="component" value="Unassembled WGS sequence"/>
</dbReference>
<comment type="caution">
    <text evidence="1">The sequence shown here is derived from an EMBL/GenBank/DDBJ whole genome shotgun (WGS) entry which is preliminary data.</text>
</comment>
<evidence type="ECO:0000313" key="2">
    <source>
        <dbReference type="Proteomes" id="UP000703661"/>
    </source>
</evidence>
<gene>
    <name evidence="1" type="ORF">BGZ80_007442</name>
</gene>
<organism evidence="1 2">
    <name type="scientific">Entomortierella chlamydospora</name>
    <dbReference type="NCBI Taxonomy" id="101097"/>
    <lineage>
        <taxon>Eukaryota</taxon>
        <taxon>Fungi</taxon>
        <taxon>Fungi incertae sedis</taxon>
        <taxon>Mucoromycota</taxon>
        <taxon>Mortierellomycotina</taxon>
        <taxon>Mortierellomycetes</taxon>
        <taxon>Mortierellales</taxon>
        <taxon>Mortierellaceae</taxon>
        <taxon>Entomortierella</taxon>
    </lineage>
</organism>
<keyword evidence="2" id="KW-1185">Reference proteome</keyword>
<proteinExistence type="predicted"/>
<protein>
    <submittedName>
        <fullName evidence="1">Uncharacterized protein</fullName>
    </submittedName>
</protein>
<dbReference type="AlphaFoldDB" id="A0A9P6MEW2"/>
<dbReference type="EMBL" id="JAAAID010003807">
    <property type="protein sequence ID" value="KAF9995722.1"/>
    <property type="molecule type" value="Genomic_DNA"/>
</dbReference>
<name>A0A9P6MEW2_9FUNG</name>
<sequence length="129" mass="14890">MEFNPVQYFLDKAKTVPNAKAVFDLLPAVLQEGHTRITKNGVPPCSVIMEHHAVIHPPEFRFEFWNPNRRQLFQCREPILQLESSGGSHVEIDETKDAFREEIFAATFNMIWTDKSEPDALKDNSYQAE</sequence>